<dbReference type="PROSITE" id="PS51900">
    <property type="entry name" value="CB"/>
    <property type="match status" value="1"/>
</dbReference>
<evidence type="ECO:0000313" key="9">
    <source>
        <dbReference type="EMBL" id="CAC9266872.1"/>
    </source>
</evidence>
<evidence type="ECO:0000313" key="8">
    <source>
        <dbReference type="EMBL" id="CAB5590826.1"/>
    </source>
</evidence>
<dbReference type="Gene3D" id="1.10.150.130">
    <property type="match status" value="1"/>
</dbReference>
<evidence type="ECO:0000313" key="11">
    <source>
        <dbReference type="Proteomes" id="UP000837205"/>
    </source>
</evidence>
<dbReference type="Gene3D" id="1.10.443.10">
    <property type="entry name" value="Intergrase catalytic core"/>
    <property type="match status" value="1"/>
</dbReference>
<dbReference type="EMBL" id="CAIIUA010000005">
    <property type="protein sequence ID" value="CAC9266872.1"/>
    <property type="molecule type" value="Genomic_DNA"/>
</dbReference>
<dbReference type="GO" id="GO:0006310">
    <property type="term" value="P:DNA recombination"/>
    <property type="evidence" value="ECO:0007669"/>
    <property type="project" value="UniProtKB-KW"/>
</dbReference>
<dbReference type="InterPro" id="IPR010998">
    <property type="entry name" value="Integrase_recombinase_N"/>
</dbReference>
<dbReference type="InterPro" id="IPR044068">
    <property type="entry name" value="CB"/>
</dbReference>
<comment type="caution">
    <text evidence="8">The sequence shown here is derived from an EMBL/GenBank/DDBJ whole genome shotgun (WGS) entry which is preliminary data.</text>
</comment>
<dbReference type="InterPro" id="IPR013762">
    <property type="entry name" value="Integrase-like_cat_sf"/>
</dbReference>
<organism evidence="8 10">
    <name type="scientific">Citrobacter werkmanii</name>
    <dbReference type="NCBI Taxonomy" id="67827"/>
    <lineage>
        <taxon>Bacteria</taxon>
        <taxon>Pseudomonadati</taxon>
        <taxon>Pseudomonadota</taxon>
        <taxon>Gammaproteobacteria</taxon>
        <taxon>Enterobacterales</taxon>
        <taxon>Enterobacteriaceae</taxon>
        <taxon>Citrobacter</taxon>
        <taxon>Citrobacter freundii complex</taxon>
    </lineage>
</organism>
<dbReference type="PROSITE" id="PS51898">
    <property type="entry name" value="TYR_RECOMBINASE"/>
    <property type="match status" value="1"/>
</dbReference>
<dbReference type="Proteomes" id="UP000834503">
    <property type="component" value="Unassembled WGS sequence"/>
</dbReference>
<evidence type="ECO:0000313" key="10">
    <source>
        <dbReference type="Proteomes" id="UP000834503"/>
    </source>
</evidence>
<gene>
    <name evidence="8" type="ORF">GHA_04544</name>
    <name evidence="9" type="ORF">TML_06040</name>
</gene>
<evidence type="ECO:0000256" key="3">
    <source>
        <dbReference type="ARBA" id="ARBA00023125"/>
    </source>
</evidence>
<dbReference type="EMBL" id="CAHPQX010000026">
    <property type="protein sequence ID" value="CAB5590826.1"/>
    <property type="molecule type" value="Genomic_DNA"/>
</dbReference>
<sequence length="426" mass="48539">MVNKTSEPVFTPQITLHLTQVLALLREIWDFCPVIVLQNEKYSGFPKNRVNFIKNLTDYTNVMVVFRNESLLVPVHLRDMPMTNLPVNQTESPLLITADKYDERVAENLHMFFVDREAASENTWAQMKSVLRSWGLWCKQFNKVWLPADPADVREYLIYLRETLGRKKNTIAMHKSMINKIHREAGLALPASHILVTRGMKKISRQAVLSGERVEQAIPLHLDDLFQLAEITQASGKMQQLRDLAFLGVAYNTLLRMSEVARLRIGDIQFQRDGSATLDVGYTKTIKDELGVVKVLAPDVAGWLRNWLNASGLTDESTFIFGKVDRYGNAHPAVKPMAGKNIEKIFAKAWEAVKGAPLESSRYRTWTGHSPRVGAAQDMALKGTELTQIMHEGTWKRPEQVMSYIRYIDANKSVMLDIVNSQRMKR</sequence>
<dbReference type="SUPFAM" id="SSF47823">
    <property type="entry name" value="lambda integrase-like, N-terminal domain"/>
    <property type="match status" value="1"/>
</dbReference>
<evidence type="ECO:0000256" key="5">
    <source>
        <dbReference type="PROSITE-ProRule" id="PRU01248"/>
    </source>
</evidence>
<evidence type="ECO:0000259" key="6">
    <source>
        <dbReference type="PROSITE" id="PS51898"/>
    </source>
</evidence>
<dbReference type="InterPro" id="IPR050090">
    <property type="entry name" value="Tyrosine_recombinase_XerCD"/>
</dbReference>
<reference evidence="8" key="1">
    <citation type="submission" date="2020-05" db="EMBL/GenBank/DDBJ databases">
        <authorList>
            <person name="Delgado-Blas J."/>
        </authorList>
    </citation>
    <scope>NUCLEOTIDE SEQUENCE</scope>
    <source>
        <strain evidence="8">BB1459</strain>
        <strain evidence="9">BB1480</strain>
    </source>
</reference>
<keyword evidence="3 5" id="KW-0238">DNA-binding</keyword>
<keyword evidence="2" id="KW-0229">DNA integration</keyword>
<comment type="similarity">
    <text evidence="1">Belongs to the 'phage' integrase family.</text>
</comment>
<dbReference type="InterPro" id="IPR011010">
    <property type="entry name" value="DNA_brk_join_enz"/>
</dbReference>
<dbReference type="PANTHER" id="PTHR30349">
    <property type="entry name" value="PHAGE INTEGRASE-RELATED"/>
    <property type="match status" value="1"/>
</dbReference>
<dbReference type="GO" id="GO:0003677">
    <property type="term" value="F:DNA binding"/>
    <property type="evidence" value="ECO:0007669"/>
    <property type="project" value="UniProtKB-UniRule"/>
</dbReference>
<accession>A0A9N8GU06</accession>
<evidence type="ECO:0000259" key="7">
    <source>
        <dbReference type="PROSITE" id="PS51900"/>
    </source>
</evidence>
<dbReference type="Proteomes" id="UP000837205">
    <property type="component" value="Unassembled WGS sequence"/>
</dbReference>
<proteinExistence type="inferred from homology"/>
<evidence type="ECO:0000256" key="4">
    <source>
        <dbReference type="ARBA" id="ARBA00023172"/>
    </source>
</evidence>
<dbReference type="PANTHER" id="PTHR30349:SF41">
    <property type="entry name" value="INTEGRASE_RECOMBINASE PROTEIN MJ0367-RELATED"/>
    <property type="match status" value="1"/>
</dbReference>
<feature type="domain" description="Tyr recombinase" evidence="6">
    <location>
        <begin position="215"/>
        <end position="420"/>
    </location>
</feature>
<protein>
    <submittedName>
        <fullName evidence="8">Site-specific tyrosine recombinase XerD</fullName>
    </submittedName>
</protein>
<dbReference type="Pfam" id="PF00589">
    <property type="entry name" value="Phage_integrase"/>
    <property type="match status" value="1"/>
</dbReference>
<name>A0A9N8GU06_9ENTR</name>
<keyword evidence="4" id="KW-0233">DNA recombination</keyword>
<evidence type="ECO:0000256" key="2">
    <source>
        <dbReference type="ARBA" id="ARBA00022908"/>
    </source>
</evidence>
<keyword evidence="11" id="KW-1185">Reference proteome</keyword>
<dbReference type="RefSeq" id="WP_239181678.1">
    <property type="nucleotide sequence ID" value="NZ_CAHPQT010000019.1"/>
</dbReference>
<dbReference type="InterPro" id="IPR002104">
    <property type="entry name" value="Integrase_catalytic"/>
</dbReference>
<dbReference type="SUPFAM" id="SSF56349">
    <property type="entry name" value="DNA breaking-rejoining enzymes"/>
    <property type="match status" value="1"/>
</dbReference>
<dbReference type="AlphaFoldDB" id="A0A9N8GU06"/>
<dbReference type="GO" id="GO:0015074">
    <property type="term" value="P:DNA integration"/>
    <property type="evidence" value="ECO:0007669"/>
    <property type="project" value="UniProtKB-KW"/>
</dbReference>
<feature type="domain" description="Core-binding (CB)" evidence="7">
    <location>
        <begin position="99"/>
        <end position="186"/>
    </location>
</feature>
<evidence type="ECO:0000256" key="1">
    <source>
        <dbReference type="ARBA" id="ARBA00008857"/>
    </source>
</evidence>